<reference evidence="2" key="1">
    <citation type="journal article" date="2023" name="Commun. Biol.">
        <title>Genome analysis of Parmales, the sister group of diatoms, reveals the evolutionary specialization of diatoms from phago-mixotrophs to photoautotrophs.</title>
        <authorList>
            <person name="Ban H."/>
            <person name="Sato S."/>
            <person name="Yoshikawa S."/>
            <person name="Yamada K."/>
            <person name="Nakamura Y."/>
            <person name="Ichinomiya M."/>
            <person name="Sato N."/>
            <person name="Blanc-Mathieu R."/>
            <person name="Endo H."/>
            <person name="Kuwata A."/>
            <person name="Ogata H."/>
        </authorList>
    </citation>
    <scope>NUCLEOTIDE SEQUENCE [LARGE SCALE GENOMIC DNA]</scope>
</reference>
<dbReference type="AlphaFoldDB" id="A0A9W7L235"/>
<dbReference type="OrthoDB" id="410307at2759"/>
<keyword evidence="2" id="KW-1185">Reference proteome</keyword>
<organism evidence="1 2">
    <name type="scientific">Triparma columacea</name>
    <dbReference type="NCBI Taxonomy" id="722753"/>
    <lineage>
        <taxon>Eukaryota</taxon>
        <taxon>Sar</taxon>
        <taxon>Stramenopiles</taxon>
        <taxon>Ochrophyta</taxon>
        <taxon>Bolidophyceae</taxon>
        <taxon>Parmales</taxon>
        <taxon>Triparmaceae</taxon>
        <taxon>Triparma</taxon>
    </lineage>
</organism>
<sequence>MTVVEGPIIFLDVDGVLHPLNEKHFPVGSDVEDLVERADEDEKDTDDMGVSRVCTGEFHRQCMENLKDAVTKTGASIVLSTTWRESGRGRRAVDAVLASYGIAPHIGCTPSLGYAAGRDREVRAWLETKGQNVGTKWVAIDDMDLSQGLGEHFVHINAKVGLSEEDVERMVKILS</sequence>
<gene>
    <name evidence="1" type="ORF">TrCOL_g3133</name>
</gene>
<accession>A0A9W7L235</accession>
<dbReference type="EMBL" id="BRYA01000530">
    <property type="protein sequence ID" value="GMI21471.1"/>
    <property type="molecule type" value="Genomic_DNA"/>
</dbReference>
<protein>
    <submittedName>
        <fullName evidence="1">Uncharacterized protein</fullName>
    </submittedName>
</protein>
<proteinExistence type="predicted"/>
<dbReference type="Pfam" id="PF18143">
    <property type="entry name" value="HAD_SAK_2"/>
    <property type="match status" value="1"/>
</dbReference>
<dbReference type="Proteomes" id="UP001165065">
    <property type="component" value="Unassembled WGS sequence"/>
</dbReference>
<comment type="caution">
    <text evidence="1">The sequence shown here is derived from an EMBL/GenBank/DDBJ whole genome shotgun (WGS) entry which is preliminary data.</text>
</comment>
<name>A0A9W7L235_9STRA</name>
<evidence type="ECO:0000313" key="1">
    <source>
        <dbReference type="EMBL" id="GMI21471.1"/>
    </source>
</evidence>
<evidence type="ECO:0000313" key="2">
    <source>
        <dbReference type="Proteomes" id="UP001165065"/>
    </source>
</evidence>